<dbReference type="EMBL" id="CP132976">
    <property type="protein sequence ID" value="WMD20798.1"/>
    <property type="molecule type" value="Genomic_DNA"/>
</dbReference>
<name>A0ABY9M1C8_9BURK</name>
<dbReference type="Gene3D" id="3.30.1950.10">
    <property type="entry name" value="wza like domain"/>
    <property type="match status" value="1"/>
</dbReference>
<protein>
    <submittedName>
        <fullName evidence="3">Polysaccharide biosynthesis/export family protein</fullName>
    </submittedName>
</protein>
<dbReference type="Proteomes" id="UP001234798">
    <property type="component" value="Chromosome"/>
</dbReference>
<feature type="domain" description="Polysaccharide export protein N-terminal" evidence="2">
    <location>
        <begin position="43"/>
        <end position="119"/>
    </location>
</feature>
<sequence>MSAADGTPSVQLVEVTPEIAAASRVSRHAGFPEALLRQPPIDPAKLVAGDGVDVTIWEKDGFGMFPAGPSGASPLGEVLIDQAGYVSLPYLGRIRAAGETLTTLREVILHRLQGLIIGADVLLRATDRNGKLVVIQGDVAKPGAYPIEQTTRRLSGLLGMAAPNPQRPEQLSITHIRNGQAHAVRLADIYRDPSQDIALYPEDKVIAAMVEEHVVVLGAAGAQGRLVLSKRNYSVIDALGEAHGMNDATAHPKGVYVLRQAETAEPEQPMTLYHFDLTRPDQMGSAGMFRIADGDLLYISDAPFTKVQKVMSVFGGMITGAGNSAVR</sequence>
<keyword evidence="1" id="KW-0732">Signal</keyword>
<dbReference type="PANTHER" id="PTHR33619">
    <property type="entry name" value="POLYSACCHARIDE EXPORT PROTEIN GFCE-RELATED"/>
    <property type="match status" value="1"/>
</dbReference>
<organism evidence="3 4">
    <name type="scientific">Achromobacter seleniivolatilans</name>
    <dbReference type="NCBI Taxonomy" id="3047478"/>
    <lineage>
        <taxon>Bacteria</taxon>
        <taxon>Pseudomonadati</taxon>
        <taxon>Pseudomonadota</taxon>
        <taxon>Betaproteobacteria</taxon>
        <taxon>Burkholderiales</taxon>
        <taxon>Alcaligenaceae</taxon>
        <taxon>Achromobacter</taxon>
    </lineage>
</organism>
<reference evidence="3 4" key="1">
    <citation type="submission" date="2023-08" db="EMBL/GenBank/DDBJ databases">
        <title>Achromobacter seleniivolatilans sp. nov., isolated from seleniferous soil.</title>
        <authorList>
            <person name="Zhang S."/>
            <person name="Li K."/>
            <person name="Peng J."/>
            <person name="Zhao Q."/>
            <person name="Wang H."/>
            <person name="Guo Y."/>
        </authorList>
    </citation>
    <scope>NUCLEOTIDE SEQUENCE [LARGE SCALE GENOMIC DNA]</scope>
    <source>
        <strain evidence="3 4">R39</strain>
    </source>
</reference>
<proteinExistence type="predicted"/>
<evidence type="ECO:0000259" key="2">
    <source>
        <dbReference type="Pfam" id="PF02563"/>
    </source>
</evidence>
<dbReference type="Pfam" id="PF02563">
    <property type="entry name" value="Poly_export"/>
    <property type="match status" value="1"/>
</dbReference>
<dbReference type="InterPro" id="IPR049712">
    <property type="entry name" value="Poly_export"/>
</dbReference>
<evidence type="ECO:0000256" key="1">
    <source>
        <dbReference type="ARBA" id="ARBA00022729"/>
    </source>
</evidence>
<dbReference type="PANTHER" id="PTHR33619:SF3">
    <property type="entry name" value="POLYSACCHARIDE EXPORT PROTEIN GFCE-RELATED"/>
    <property type="match status" value="1"/>
</dbReference>
<accession>A0ABY9M1C8</accession>
<dbReference type="Gene3D" id="3.10.560.10">
    <property type="entry name" value="Outer membrane lipoprotein wza domain like"/>
    <property type="match status" value="2"/>
</dbReference>
<evidence type="ECO:0000313" key="4">
    <source>
        <dbReference type="Proteomes" id="UP001234798"/>
    </source>
</evidence>
<gene>
    <name evidence="3" type="ORF">RAS12_00040</name>
</gene>
<evidence type="ECO:0000313" key="3">
    <source>
        <dbReference type="EMBL" id="WMD20798.1"/>
    </source>
</evidence>
<keyword evidence="4" id="KW-1185">Reference proteome</keyword>
<dbReference type="RefSeq" id="WP_306944242.1">
    <property type="nucleotide sequence ID" value="NZ_CP132976.1"/>
</dbReference>
<dbReference type="InterPro" id="IPR003715">
    <property type="entry name" value="Poly_export_N"/>
</dbReference>